<dbReference type="GO" id="GO:0003700">
    <property type="term" value="F:DNA-binding transcription factor activity"/>
    <property type="evidence" value="ECO:0007669"/>
    <property type="project" value="TreeGrafter"/>
</dbReference>
<dbReference type="SUPFAM" id="SSF46689">
    <property type="entry name" value="Homeodomain-like"/>
    <property type="match status" value="1"/>
</dbReference>
<dbReference type="AlphaFoldDB" id="A0A0B9A7T6"/>
<evidence type="ECO:0000256" key="4">
    <source>
        <dbReference type="ARBA" id="ARBA00023163"/>
    </source>
</evidence>
<dbReference type="PROSITE" id="PS50977">
    <property type="entry name" value="HTH_TETR_2"/>
    <property type="match status" value="1"/>
</dbReference>
<dbReference type="EMBL" id="JRVC01000008">
    <property type="protein sequence ID" value="KHS46704.1"/>
    <property type="molecule type" value="Genomic_DNA"/>
</dbReference>
<dbReference type="PANTHER" id="PTHR30055">
    <property type="entry name" value="HTH-TYPE TRANSCRIPTIONAL REGULATOR RUTR"/>
    <property type="match status" value="1"/>
</dbReference>
<proteinExistence type="predicted"/>
<evidence type="ECO:0000259" key="6">
    <source>
        <dbReference type="PROSITE" id="PS50977"/>
    </source>
</evidence>
<evidence type="ECO:0000313" key="8">
    <source>
        <dbReference type="Proteomes" id="UP000031338"/>
    </source>
</evidence>
<reference evidence="7 8" key="1">
    <citation type="submission" date="2014-10" db="EMBL/GenBank/DDBJ databases">
        <title>Draft genome sequence of Novosphingobium subterraneum DSM 12447.</title>
        <authorList>
            <person name="Gan H.M."/>
            <person name="Gan H.Y."/>
            <person name="Savka M.A."/>
        </authorList>
    </citation>
    <scope>NUCLEOTIDE SEQUENCE [LARGE SCALE GENOMIC DNA]</scope>
    <source>
        <strain evidence="7 8">DSM 12447</strain>
    </source>
</reference>
<keyword evidence="3 5" id="KW-0238">DNA-binding</keyword>
<organism evidence="7 8">
    <name type="scientific">Novosphingobium subterraneum</name>
    <dbReference type="NCBI Taxonomy" id="48936"/>
    <lineage>
        <taxon>Bacteria</taxon>
        <taxon>Pseudomonadati</taxon>
        <taxon>Pseudomonadota</taxon>
        <taxon>Alphaproteobacteria</taxon>
        <taxon>Sphingomonadales</taxon>
        <taxon>Sphingomonadaceae</taxon>
        <taxon>Novosphingobium</taxon>
    </lineage>
</organism>
<keyword evidence="2" id="KW-0805">Transcription regulation</keyword>
<dbReference type="STRING" id="48936.NJ75_01940"/>
<evidence type="ECO:0000256" key="1">
    <source>
        <dbReference type="ARBA" id="ARBA00022491"/>
    </source>
</evidence>
<gene>
    <name evidence="7" type="ORF">NJ75_01940</name>
</gene>
<evidence type="ECO:0000256" key="2">
    <source>
        <dbReference type="ARBA" id="ARBA00023015"/>
    </source>
</evidence>
<dbReference type="SUPFAM" id="SSF48498">
    <property type="entry name" value="Tetracyclin repressor-like, C-terminal domain"/>
    <property type="match status" value="1"/>
</dbReference>
<feature type="domain" description="HTH tetR-type" evidence="6">
    <location>
        <begin position="16"/>
        <end position="76"/>
    </location>
</feature>
<dbReference type="Proteomes" id="UP000031338">
    <property type="component" value="Unassembled WGS sequence"/>
</dbReference>
<comment type="caution">
    <text evidence="7">The sequence shown here is derived from an EMBL/GenBank/DDBJ whole genome shotgun (WGS) entry which is preliminary data.</text>
</comment>
<dbReference type="Pfam" id="PF13977">
    <property type="entry name" value="TetR_C_6"/>
    <property type="match status" value="1"/>
</dbReference>
<dbReference type="InterPro" id="IPR001647">
    <property type="entry name" value="HTH_TetR"/>
</dbReference>
<dbReference type="InterPro" id="IPR039538">
    <property type="entry name" value="BetI_C"/>
</dbReference>
<sequence>MSEAAASPAFRRTEPDVRRLSLIEACARVLARNGAAGASVRAIAQEAGASVGLVGHYFGGVDALVAATYEHVDRRVAEALDLAVAEAGPAPQDRLEAFVMASFAPPIADTALLATWIAFWSLVTARKDIARQHDEQYALYRARLEALLGDCGVPVSARRRHAIAVTALVDGLWLELCLSPGCFTAGEARDIARGFLASITSSGR</sequence>
<dbReference type="PANTHER" id="PTHR30055:SF228">
    <property type="entry name" value="TRANSCRIPTIONAL REGULATOR-RELATED"/>
    <property type="match status" value="1"/>
</dbReference>
<keyword evidence="1" id="KW-0678">Repressor</keyword>
<accession>A0A0B9A7T6</accession>
<keyword evidence="4" id="KW-0804">Transcription</keyword>
<evidence type="ECO:0000313" key="7">
    <source>
        <dbReference type="EMBL" id="KHS46704.1"/>
    </source>
</evidence>
<dbReference type="PATRIC" id="fig|48936.3.peg.1950"/>
<dbReference type="InterPro" id="IPR036271">
    <property type="entry name" value="Tet_transcr_reg_TetR-rel_C_sf"/>
</dbReference>
<keyword evidence="8" id="KW-1185">Reference proteome</keyword>
<protein>
    <submittedName>
        <fullName evidence="7">TetR family transcriptional regulator</fullName>
    </submittedName>
</protein>
<feature type="DNA-binding region" description="H-T-H motif" evidence="5">
    <location>
        <begin position="39"/>
        <end position="58"/>
    </location>
</feature>
<dbReference type="GO" id="GO:0000976">
    <property type="term" value="F:transcription cis-regulatory region binding"/>
    <property type="evidence" value="ECO:0007669"/>
    <property type="project" value="TreeGrafter"/>
</dbReference>
<evidence type="ECO:0000256" key="5">
    <source>
        <dbReference type="PROSITE-ProRule" id="PRU00335"/>
    </source>
</evidence>
<evidence type="ECO:0000256" key="3">
    <source>
        <dbReference type="ARBA" id="ARBA00023125"/>
    </source>
</evidence>
<dbReference type="InterPro" id="IPR050109">
    <property type="entry name" value="HTH-type_TetR-like_transc_reg"/>
</dbReference>
<dbReference type="InterPro" id="IPR009057">
    <property type="entry name" value="Homeodomain-like_sf"/>
</dbReference>
<dbReference type="Gene3D" id="1.10.357.10">
    <property type="entry name" value="Tetracycline Repressor, domain 2"/>
    <property type="match status" value="1"/>
</dbReference>
<dbReference type="Pfam" id="PF00440">
    <property type="entry name" value="TetR_N"/>
    <property type="match status" value="1"/>
</dbReference>
<name>A0A0B9A7T6_9SPHN</name>
<dbReference type="RefSeq" id="WP_039333842.1">
    <property type="nucleotide sequence ID" value="NZ_JRVC01000008.1"/>
</dbReference>